<evidence type="ECO:0000313" key="2">
    <source>
        <dbReference type="EMBL" id="RJK94768.1"/>
    </source>
</evidence>
<dbReference type="SUPFAM" id="SSF55486">
    <property type="entry name" value="Metalloproteases ('zincins'), catalytic domain"/>
    <property type="match status" value="1"/>
</dbReference>
<dbReference type="Gene3D" id="3.40.390.10">
    <property type="entry name" value="Collagenase (Catalytic Domain)"/>
    <property type="match status" value="1"/>
</dbReference>
<feature type="compositionally biased region" description="Basic and acidic residues" evidence="1">
    <location>
        <begin position="1"/>
        <end position="13"/>
    </location>
</feature>
<gene>
    <name evidence="2" type="ORF">D5H78_13115</name>
</gene>
<name>A0A3A3YWX4_9ACTN</name>
<dbReference type="InterPro" id="IPR024079">
    <property type="entry name" value="MetalloPept_cat_dom_sf"/>
</dbReference>
<organism evidence="2 3">
    <name type="scientific">Vallicoccus soli</name>
    <dbReference type="NCBI Taxonomy" id="2339232"/>
    <lineage>
        <taxon>Bacteria</taxon>
        <taxon>Bacillati</taxon>
        <taxon>Actinomycetota</taxon>
        <taxon>Actinomycetes</taxon>
        <taxon>Motilibacterales</taxon>
        <taxon>Vallicoccaceae</taxon>
        <taxon>Vallicoccus</taxon>
    </lineage>
</organism>
<dbReference type="AlphaFoldDB" id="A0A3A3YWX4"/>
<feature type="region of interest" description="Disordered" evidence="1">
    <location>
        <begin position="89"/>
        <end position="114"/>
    </location>
</feature>
<feature type="compositionally biased region" description="Basic and acidic residues" evidence="1">
    <location>
        <begin position="33"/>
        <end position="46"/>
    </location>
</feature>
<reference evidence="2 3" key="1">
    <citation type="submission" date="2018-09" db="EMBL/GenBank/DDBJ databases">
        <title>YIM 75000 draft genome.</title>
        <authorList>
            <person name="Tang S."/>
            <person name="Feng Y."/>
        </authorList>
    </citation>
    <scope>NUCLEOTIDE SEQUENCE [LARGE SCALE GENOMIC DNA]</scope>
    <source>
        <strain evidence="2 3">YIM 75000</strain>
    </source>
</reference>
<feature type="region of interest" description="Disordered" evidence="1">
    <location>
        <begin position="1"/>
        <end position="46"/>
    </location>
</feature>
<dbReference type="OrthoDB" id="4297752at2"/>
<dbReference type="GO" id="GO:0008237">
    <property type="term" value="F:metallopeptidase activity"/>
    <property type="evidence" value="ECO:0007669"/>
    <property type="project" value="InterPro"/>
</dbReference>
<proteinExistence type="predicted"/>
<evidence type="ECO:0000313" key="3">
    <source>
        <dbReference type="Proteomes" id="UP000265614"/>
    </source>
</evidence>
<accession>A0A3A3YWX4</accession>
<keyword evidence="3" id="KW-1185">Reference proteome</keyword>
<dbReference type="Proteomes" id="UP000265614">
    <property type="component" value="Unassembled WGS sequence"/>
</dbReference>
<comment type="caution">
    <text evidence="2">The sequence shown here is derived from an EMBL/GenBank/DDBJ whole genome shotgun (WGS) entry which is preliminary data.</text>
</comment>
<protein>
    <submittedName>
        <fullName evidence="2">Peptidase</fullName>
    </submittedName>
</protein>
<sequence>MEQDPEQHPEQHPVRPAGGPELPRSPSGRVPRWVRDEAAARDVVPEPRRPAVRGPLRVLGRQLLLGASVVAALAWGALGGPVPPLPGAAPAPSPVGPDLPTPGRGAAGAPLGEPAPLAATSAAYRFLHPREGGATAYDPCRPVHYVVRPDGAPPGGDLLLAEAVARVGTATGLRFVAEGATAEGPVERRAPFQRDAYGDRWAPVLVAWATPAEAPRLAGEVTGYAGSHSVTAPGRPPVLVTGEVVLDAGQMARVLARPGGWAAARGIVQHELAHLVGLGHVDDPTQLMHPSTGPVTDFAAGDLTGLAVLGRGPCVPEV</sequence>
<dbReference type="EMBL" id="QZEZ01000006">
    <property type="protein sequence ID" value="RJK94768.1"/>
    <property type="molecule type" value="Genomic_DNA"/>
</dbReference>
<evidence type="ECO:0000256" key="1">
    <source>
        <dbReference type="SAM" id="MobiDB-lite"/>
    </source>
</evidence>
<feature type="compositionally biased region" description="Pro residues" evidence="1">
    <location>
        <begin position="89"/>
        <end position="100"/>
    </location>
</feature>
<feature type="compositionally biased region" description="Low complexity" evidence="1">
    <location>
        <begin position="101"/>
        <end position="114"/>
    </location>
</feature>
<dbReference type="RefSeq" id="WP_119950950.1">
    <property type="nucleotide sequence ID" value="NZ_QZEZ01000006.1"/>
</dbReference>